<dbReference type="InterPro" id="IPR002470">
    <property type="entry name" value="Peptidase_S9A"/>
</dbReference>
<dbReference type="EMBL" id="QEXV01000001">
    <property type="protein sequence ID" value="PWE18555.1"/>
    <property type="molecule type" value="Genomic_DNA"/>
</dbReference>
<dbReference type="PRINTS" id="PR00862">
    <property type="entry name" value="PROLIGOPTASE"/>
</dbReference>
<organism evidence="7 8">
    <name type="scientific">Marinicauda salina</name>
    <dbReference type="NCBI Taxonomy" id="2135793"/>
    <lineage>
        <taxon>Bacteria</taxon>
        <taxon>Pseudomonadati</taxon>
        <taxon>Pseudomonadota</taxon>
        <taxon>Alphaproteobacteria</taxon>
        <taxon>Maricaulales</taxon>
        <taxon>Maricaulaceae</taxon>
        <taxon>Marinicauda</taxon>
    </lineage>
</organism>
<name>A0A2U2BX15_9PROT</name>
<keyword evidence="1" id="KW-0645">Protease</keyword>
<dbReference type="InterPro" id="IPR001375">
    <property type="entry name" value="Peptidase_S9_cat"/>
</dbReference>
<dbReference type="GO" id="GO:0070012">
    <property type="term" value="F:oligopeptidase activity"/>
    <property type="evidence" value="ECO:0007669"/>
    <property type="project" value="TreeGrafter"/>
</dbReference>
<dbReference type="PANTHER" id="PTHR42881">
    <property type="entry name" value="PROLYL ENDOPEPTIDASE"/>
    <property type="match status" value="1"/>
</dbReference>
<evidence type="ECO:0000259" key="5">
    <source>
        <dbReference type="Pfam" id="PF00326"/>
    </source>
</evidence>
<sequence>MRQTRLILSAAAAVLALAACEPPAEEDADVTAETETDASEMSGAELNAAIQAEETPLVWLEEVEGERALEFARSMNERSLGRLQADPRYDRLYEQALEIVESDARIPYPGVRGGQLWNFWRDAEHTHGIWRRTSPESYMTDAPEWEVVLDLDALAEEEDTNWVWQGASCLAPDYNRCILTLSDGGSDAAVRREFDIPSQSFVADGFEIAETKGATTWIDRDALLIATALDPDETTTSGYPFVIKRWERGTPIEDAETVISGDASDVGVWPARFQYADEDPYFVAIESNTFFESAYWLLPDEARGEPVRMPLPPKSSPRGLFGDQFLFTIEQDWTPVEGGPTYATGAVLSFSMSEFAESGQLPEIHTVYAPGERESVGGMGTTASRLYMVINRNVVGSLEAFTFSEDSGWSSEPVDAPDNSAINIVATDDHSEIAFVQAEGYLTPDTLYRVEPETLSLEPAKALPNWFDASGFTVEQREAESADGTMIPYFVVRPEGRTEPGATLLYGYGGFQVSLDPSYSGTRGRLWLENGGTFVLANIRGGGEFGPEWHQAGLRTNRQRIYDDMIAVAEDLIAGGVTTSDQLAVQGGSNGGLLTGVMYTQRPDLWGAVISQVPLLDMLRFHLLLAGASWQDEYGFPDENPDERAFLRSISPLHNVDPETDYPPLFLLTSTKDDRVHPGHARKMAYLLDALGEDVLYYENIEGGHSAAANLRETARRLALEYTFLMQELMDGYEAGGDAPAE</sequence>
<dbReference type="GO" id="GO:0004252">
    <property type="term" value="F:serine-type endopeptidase activity"/>
    <property type="evidence" value="ECO:0007669"/>
    <property type="project" value="InterPro"/>
</dbReference>
<dbReference type="AlphaFoldDB" id="A0A2U2BX15"/>
<dbReference type="Pfam" id="PF00326">
    <property type="entry name" value="Peptidase_S9"/>
    <property type="match status" value="1"/>
</dbReference>
<feature type="domain" description="Peptidase S9A N-terminal" evidence="6">
    <location>
        <begin position="56"/>
        <end position="461"/>
    </location>
</feature>
<dbReference type="Gene3D" id="2.130.10.120">
    <property type="entry name" value="Prolyl oligopeptidase, N-terminal domain"/>
    <property type="match status" value="1"/>
</dbReference>
<dbReference type="SUPFAM" id="SSF50993">
    <property type="entry name" value="Peptidase/esterase 'gauge' domain"/>
    <property type="match status" value="1"/>
</dbReference>
<gene>
    <name evidence="7" type="ORF">DDZ18_02825</name>
</gene>
<keyword evidence="2" id="KW-0378">Hydrolase</keyword>
<dbReference type="Proteomes" id="UP000245168">
    <property type="component" value="Unassembled WGS sequence"/>
</dbReference>
<keyword evidence="4" id="KW-0732">Signal</keyword>
<feature type="signal peptide" evidence="4">
    <location>
        <begin position="1"/>
        <end position="18"/>
    </location>
</feature>
<comment type="caution">
    <text evidence="7">The sequence shown here is derived from an EMBL/GenBank/DDBJ whole genome shotgun (WGS) entry which is preliminary data.</text>
</comment>
<dbReference type="PROSITE" id="PS51257">
    <property type="entry name" value="PROKAR_LIPOPROTEIN"/>
    <property type="match status" value="1"/>
</dbReference>
<dbReference type="PANTHER" id="PTHR42881:SF13">
    <property type="entry name" value="PROLYL ENDOPEPTIDASE"/>
    <property type="match status" value="1"/>
</dbReference>
<evidence type="ECO:0000256" key="2">
    <source>
        <dbReference type="ARBA" id="ARBA00022801"/>
    </source>
</evidence>
<accession>A0A2U2BX15</accession>
<evidence type="ECO:0000256" key="1">
    <source>
        <dbReference type="ARBA" id="ARBA00022670"/>
    </source>
</evidence>
<dbReference type="GO" id="GO:0006508">
    <property type="term" value="P:proteolysis"/>
    <property type="evidence" value="ECO:0007669"/>
    <property type="project" value="UniProtKB-KW"/>
</dbReference>
<dbReference type="SUPFAM" id="SSF53474">
    <property type="entry name" value="alpha/beta-Hydrolases"/>
    <property type="match status" value="1"/>
</dbReference>
<dbReference type="RefSeq" id="WP_109251829.1">
    <property type="nucleotide sequence ID" value="NZ_QEXV01000001.1"/>
</dbReference>
<protein>
    <submittedName>
        <fullName evidence="7">S9 family peptidase</fullName>
    </submittedName>
</protein>
<dbReference type="InterPro" id="IPR029058">
    <property type="entry name" value="AB_hydrolase_fold"/>
</dbReference>
<keyword evidence="3" id="KW-0720">Serine protease</keyword>
<evidence type="ECO:0000256" key="4">
    <source>
        <dbReference type="SAM" id="SignalP"/>
    </source>
</evidence>
<evidence type="ECO:0000256" key="3">
    <source>
        <dbReference type="ARBA" id="ARBA00022825"/>
    </source>
</evidence>
<proteinExistence type="predicted"/>
<reference evidence="8" key="1">
    <citation type="submission" date="2018-05" db="EMBL/GenBank/DDBJ databases">
        <authorList>
            <person name="Liu B.-T."/>
        </authorList>
    </citation>
    <scope>NUCLEOTIDE SEQUENCE [LARGE SCALE GENOMIC DNA]</scope>
    <source>
        <strain evidence="8">WD6-1</strain>
    </source>
</reference>
<dbReference type="Pfam" id="PF02897">
    <property type="entry name" value="Peptidase_S9_N"/>
    <property type="match status" value="1"/>
</dbReference>
<dbReference type="Gene3D" id="3.40.50.1820">
    <property type="entry name" value="alpha/beta hydrolase"/>
    <property type="match status" value="1"/>
</dbReference>
<evidence type="ECO:0000259" key="6">
    <source>
        <dbReference type="Pfam" id="PF02897"/>
    </source>
</evidence>
<dbReference type="InterPro" id="IPR051167">
    <property type="entry name" value="Prolyl_oligopep/macrocyclase"/>
</dbReference>
<dbReference type="GO" id="GO:0005829">
    <property type="term" value="C:cytosol"/>
    <property type="evidence" value="ECO:0007669"/>
    <property type="project" value="TreeGrafter"/>
</dbReference>
<feature type="chain" id="PRO_5015396979" evidence="4">
    <location>
        <begin position="19"/>
        <end position="742"/>
    </location>
</feature>
<keyword evidence="8" id="KW-1185">Reference proteome</keyword>
<feature type="domain" description="Peptidase S9 prolyl oligopeptidase catalytic" evidence="5">
    <location>
        <begin position="525"/>
        <end position="729"/>
    </location>
</feature>
<dbReference type="InterPro" id="IPR023302">
    <property type="entry name" value="Pept_S9A_N"/>
</dbReference>
<evidence type="ECO:0000313" key="8">
    <source>
        <dbReference type="Proteomes" id="UP000245168"/>
    </source>
</evidence>
<dbReference type="OrthoDB" id="9801421at2"/>
<evidence type="ECO:0000313" key="7">
    <source>
        <dbReference type="EMBL" id="PWE18555.1"/>
    </source>
</evidence>